<proteinExistence type="predicted"/>
<organism evidence="3 4">
    <name type="scientific">candidate division WOR-1 bacterium RIFOXYB2_FULL_36_35</name>
    <dbReference type="NCBI Taxonomy" id="1802578"/>
    <lineage>
        <taxon>Bacteria</taxon>
        <taxon>Bacillati</taxon>
        <taxon>Saganbacteria</taxon>
    </lineage>
</organism>
<evidence type="ECO:0000313" key="3">
    <source>
        <dbReference type="EMBL" id="OGC14853.1"/>
    </source>
</evidence>
<evidence type="ECO:0000256" key="1">
    <source>
        <dbReference type="SAM" id="MobiDB-lite"/>
    </source>
</evidence>
<feature type="transmembrane region" description="Helical" evidence="2">
    <location>
        <begin position="202"/>
        <end position="221"/>
    </location>
</feature>
<feature type="region of interest" description="Disordered" evidence="1">
    <location>
        <begin position="299"/>
        <end position="320"/>
    </location>
</feature>
<dbReference type="AlphaFoldDB" id="A0A1F4S531"/>
<gene>
    <name evidence="3" type="ORF">A2290_00985</name>
</gene>
<keyword evidence="2" id="KW-0472">Membrane</keyword>
<dbReference type="Proteomes" id="UP000177905">
    <property type="component" value="Unassembled WGS sequence"/>
</dbReference>
<comment type="caution">
    <text evidence="3">The sequence shown here is derived from an EMBL/GenBank/DDBJ whole genome shotgun (WGS) entry which is preliminary data.</text>
</comment>
<accession>A0A1F4S531</accession>
<protein>
    <submittedName>
        <fullName evidence="3">Uncharacterized protein</fullName>
    </submittedName>
</protein>
<evidence type="ECO:0000313" key="4">
    <source>
        <dbReference type="Proteomes" id="UP000177905"/>
    </source>
</evidence>
<keyword evidence="2" id="KW-1133">Transmembrane helix</keyword>
<sequence length="320" mass="36285">MKVGVKRFAYDSVKEPRLVLCVKNEALKTAMLRGDVESSGWHGFIQSKEIVLERCLKWGTIGASFKRAEKPEEVEGKIIRYLGSGFLTGDVTRNFFEENIGLREARDNYKNMRIQRGASQKIIFPKIFNADRMEAQRTPEEIITLRYYEALVQTLKSKTTEAILWVLFENRNPLFERNFEDFPSEKVERITSFLFDEKDESLISILTPLIALFIGTLGSALGPSFLFADGRGIPAFPFLSVFIPLLLWNLYIIRDLSKRTTNENYIFLTGLFHGIELQKEILSFSGKSVAGVPIAQQEKGQKPLTPTTNSGLKALVASKN</sequence>
<reference evidence="3 4" key="1">
    <citation type="journal article" date="2016" name="Nat. Commun.">
        <title>Thousands of microbial genomes shed light on interconnected biogeochemical processes in an aquifer system.</title>
        <authorList>
            <person name="Anantharaman K."/>
            <person name="Brown C.T."/>
            <person name="Hug L.A."/>
            <person name="Sharon I."/>
            <person name="Castelle C.J."/>
            <person name="Probst A.J."/>
            <person name="Thomas B.C."/>
            <person name="Singh A."/>
            <person name="Wilkins M.J."/>
            <person name="Karaoz U."/>
            <person name="Brodie E.L."/>
            <person name="Williams K.H."/>
            <person name="Hubbard S.S."/>
            <person name="Banfield J.F."/>
        </authorList>
    </citation>
    <scope>NUCLEOTIDE SEQUENCE [LARGE SCALE GENOMIC DNA]</scope>
</reference>
<dbReference type="EMBL" id="MEUA01000029">
    <property type="protein sequence ID" value="OGC14853.1"/>
    <property type="molecule type" value="Genomic_DNA"/>
</dbReference>
<feature type="transmembrane region" description="Helical" evidence="2">
    <location>
        <begin position="233"/>
        <end position="253"/>
    </location>
</feature>
<name>A0A1F4S531_UNCSA</name>
<keyword evidence="2" id="KW-0812">Transmembrane</keyword>
<evidence type="ECO:0000256" key="2">
    <source>
        <dbReference type="SAM" id="Phobius"/>
    </source>
</evidence>